<protein>
    <submittedName>
        <fullName evidence="1">Uncharacterized protein</fullName>
    </submittedName>
</protein>
<gene>
    <name evidence="1" type="ORF">NZD86_20660</name>
</gene>
<reference evidence="1" key="1">
    <citation type="submission" date="2022-08" db="EMBL/GenBank/DDBJ databases">
        <title>Alicyclobacillus dauci DSM2870, complete genome.</title>
        <authorList>
            <person name="Wang Q."/>
            <person name="Cai R."/>
            <person name="Wang Z."/>
        </authorList>
    </citation>
    <scope>NUCLEOTIDE SEQUENCE</scope>
    <source>
        <strain evidence="1">DSM 28700</strain>
    </source>
</reference>
<sequence length="143" mass="16232">MAPKLLVASFHAEEKPYVDNALVDGIDIRILDCFEETHKIIHSWYPGRIIHAPAHRIPVKRAVEEESFDVAIVHESKDDFVRTALLAQTLRDARVRHVLVVTSDVARTPIYRRCGAHQVVVSSDLEEVWKQVHTHLLVQVSAS</sequence>
<organism evidence="1 2">
    <name type="scientific">Alicyclobacillus dauci</name>
    <dbReference type="NCBI Taxonomy" id="1475485"/>
    <lineage>
        <taxon>Bacteria</taxon>
        <taxon>Bacillati</taxon>
        <taxon>Bacillota</taxon>
        <taxon>Bacilli</taxon>
        <taxon>Bacillales</taxon>
        <taxon>Alicyclobacillaceae</taxon>
        <taxon>Alicyclobacillus</taxon>
    </lineage>
</organism>
<dbReference type="RefSeq" id="WP_268043941.1">
    <property type="nucleotide sequence ID" value="NZ_CP104064.1"/>
</dbReference>
<proteinExistence type="predicted"/>
<evidence type="ECO:0000313" key="2">
    <source>
        <dbReference type="Proteomes" id="UP001164803"/>
    </source>
</evidence>
<keyword evidence="2" id="KW-1185">Reference proteome</keyword>
<evidence type="ECO:0000313" key="1">
    <source>
        <dbReference type="EMBL" id="WAH36586.1"/>
    </source>
</evidence>
<accession>A0ABY6Z183</accession>
<dbReference type="Proteomes" id="UP001164803">
    <property type="component" value="Chromosome"/>
</dbReference>
<dbReference type="EMBL" id="CP104064">
    <property type="protein sequence ID" value="WAH36586.1"/>
    <property type="molecule type" value="Genomic_DNA"/>
</dbReference>
<name>A0ABY6Z183_9BACL</name>